<accession>A0A6V8LI94</accession>
<keyword evidence="3" id="KW-1185">Reference proteome</keyword>
<evidence type="ECO:0000313" key="2">
    <source>
        <dbReference type="EMBL" id="GFJ94578.1"/>
    </source>
</evidence>
<reference evidence="2 3" key="1">
    <citation type="submission" date="2020-03" db="EMBL/GenBank/DDBJ databases">
        <title>Whole genome shotgun sequence of Phytohabitans rumicis NBRC 108638.</title>
        <authorList>
            <person name="Komaki H."/>
            <person name="Tamura T."/>
        </authorList>
    </citation>
    <scope>NUCLEOTIDE SEQUENCE [LARGE SCALE GENOMIC DNA]</scope>
    <source>
        <strain evidence="2 3">NBRC 108638</strain>
    </source>
</reference>
<name>A0A6V8LI94_9ACTN</name>
<dbReference type="Proteomes" id="UP000482960">
    <property type="component" value="Unassembled WGS sequence"/>
</dbReference>
<dbReference type="RefSeq" id="WP_173081737.1">
    <property type="nucleotide sequence ID" value="NZ_BAABJB010000020.1"/>
</dbReference>
<dbReference type="AlphaFoldDB" id="A0A6V8LI94"/>
<dbReference type="Pfam" id="PF04149">
    <property type="entry name" value="DUF397"/>
    <property type="match status" value="1"/>
</dbReference>
<dbReference type="EMBL" id="BLPG01000001">
    <property type="protein sequence ID" value="GFJ94578.1"/>
    <property type="molecule type" value="Genomic_DNA"/>
</dbReference>
<gene>
    <name evidence="2" type="ORF">Prum_082200</name>
</gene>
<protein>
    <recommendedName>
        <fullName evidence="1">DUF397 domain-containing protein</fullName>
    </recommendedName>
</protein>
<sequence>MAEIDPALATPRKSSYSGQDGDCVEIAILDSDRVGVRDSKDPDGPFMTFTHTQFAAFLAAVKNGEFRPR</sequence>
<organism evidence="2 3">
    <name type="scientific">Phytohabitans rumicis</name>
    <dbReference type="NCBI Taxonomy" id="1076125"/>
    <lineage>
        <taxon>Bacteria</taxon>
        <taxon>Bacillati</taxon>
        <taxon>Actinomycetota</taxon>
        <taxon>Actinomycetes</taxon>
        <taxon>Micromonosporales</taxon>
        <taxon>Micromonosporaceae</taxon>
    </lineage>
</organism>
<dbReference type="InterPro" id="IPR007278">
    <property type="entry name" value="DUF397"/>
</dbReference>
<feature type="domain" description="DUF397" evidence="1">
    <location>
        <begin position="12"/>
        <end position="62"/>
    </location>
</feature>
<evidence type="ECO:0000259" key="1">
    <source>
        <dbReference type="Pfam" id="PF04149"/>
    </source>
</evidence>
<reference evidence="2 3" key="2">
    <citation type="submission" date="2020-03" db="EMBL/GenBank/DDBJ databases">
        <authorList>
            <person name="Ichikawa N."/>
            <person name="Kimura A."/>
            <person name="Kitahashi Y."/>
            <person name="Uohara A."/>
        </authorList>
    </citation>
    <scope>NUCLEOTIDE SEQUENCE [LARGE SCALE GENOMIC DNA]</scope>
    <source>
        <strain evidence="2 3">NBRC 108638</strain>
    </source>
</reference>
<evidence type="ECO:0000313" key="3">
    <source>
        <dbReference type="Proteomes" id="UP000482960"/>
    </source>
</evidence>
<proteinExistence type="predicted"/>
<comment type="caution">
    <text evidence="2">The sequence shown here is derived from an EMBL/GenBank/DDBJ whole genome shotgun (WGS) entry which is preliminary data.</text>
</comment>